<evidence type="ECO:0000259" key="5">
    <source>
        <dbReference type="PROSITE" id="PS50977"/>
    </source>
</evidence>
<feature type="domain" description="HTH tetR-type" evidence="5">
    <location>
        <begin position="14"/>
        <end position="73"/>
    </location>
</feature>
<keyword evidence="1" id="KW-0805">Transcription regulation</keyword>
<dbReference type="InterPro" id="IPR050109">
    <property type="entry name" value="HTH-type_TetR-like_transc_reg"/>
</dbReference>
<dbReference type="InterPro" id="IPR036271">
    <property type="entry name" value="Tet_transcr_reg_TetR-rel_C_sf"/>
</dbReference>
<dbReference type="PROSITE" id="PS50977">
    <property type="entry name" value="HTH_TETR_2"/>
    <property type="match status" value="1"/>
</dbReference>
<proteinExistence type="predicted"/>
<dbReference type="EMBL" id="JAAXKY010000001">
    <property type="protein sequence ID" value="NMH75542.1"/>
    <property type="molecule type" value="Genomic_DNA"/>
</dbReference>
<dbReference type="PANTHER" id="PTHR30055">
    <property type="entry name" value="HTH-TYPE TRANSCRIPTIONAL REGULATOR RUTR"/>
    <property type="match status" value="1"/>
</dbReference>
<accession>A0ABX1R568</accession>
<dbReference type="RefSeq" id="WP_169393622.1">
    <property type="nucleotide sequence ID" value="NZ_BAAAJH010000016.1"/>
</dbReference>
<feature type="DNA-binding region" description="H-T-H motif" evidence="4">
    <location>
        <begin position="36"/>
        <end position="55"/>
    </location>
</feature>
<evidence type="ECO:0000256" key="3">
    <source>
        <dbReference type="ARBA" id="ARBA00023163"/>
    </source>
</evidence>
<evidence type="ECO:0000256" key="2">
    <source>
        <dbReference type="ARBA" id="ARBA00023125"/>
    </source>
</evidence>
<dbReference type="PANTHER" id="PTHR30055:SF234">
    <property type="entry name" value="HTH-TYPE TRANSCRIPTIONAL REGULATOR BETI"/>
    <property type="match status" value="1"/>
</dbReference>
<dbReference type="Gene3D" id="1.10.357.10">
    <property type="entry name" value="Tetracycline Repressor, domain 2"/>
    <property type="match status" value="1"/>
</dbReference>
<evidence type="ECO:0000256" key="4">
    <source>
        <dbReference type="PROSITE-ProRule" id="PRU00335"/>
    </source>
</evidence>
<keyword evidence="3" id="KW-0804">Transcription</keyword>
<dbReference type="SUPFAM" id="SSF46689">
    <property type="entry name" value="Homeodomain-like"/>
    <property type="match status" value="1"/>
</dbReference>
<evidence type="ECO:0000256" key="1">
    <source>
        <dbReference type="ARBA" id="ARBA00023015"/>
    </source>
</evidence>
<dbReference type="SUPFAM" id="SSF48498">
    <property type="entry name" value="Tetracyclin repressor-like, C-terminal domain"/>
    <property type="match status" value="1"/>
</dbReference>
<protein>
    <submittedName>
        <fullName evidence="6">TetR/AcrR family transcriptional regulator</fullName>
    </submittedName>
</protein>
<dbReference type="PRINTS" id="PR00455">
    <property type="entry name" value="HTHTETR"/>
</dbReference>
<organism evidence="6 7">
    <name type="scientific">Pseudonocardia xinjiangensis</name>
    <dbReference type="NCBI Taxonomy" id="75289"/>
    <lineage>
        <taxon>Bacteria</taxon>
        <taxon>Bacillati</taxon>
        <taxon>Actinomycetota</taxon>
        <taxon>Actinomycetes</taxon>
        <taxon>Pseudonocardiales</taxon>
        <taxon>Pseudonocardiaceae</taxon>
        <taxon>Pseudonocardia</taxon>
    </lineage>
</organism>
<sequence>MTERSPQFLRSDARDNRDRILEVARATFARDGLDVTMREIARRAEVGVATLYRRFPTKEALVVEAFAEQMATCTAVLDDALADPDPWHGFCTVIEKVCVMHALDRGFTAAFVSAFPSAVDFGQARDQALRSLAELAARARETGKLRPDFVVDDLVMVFMANGGIRATSSASAVAASRRFAALLIQSFAARPGARSLPPAVRLALLEPLQG</sequence>
<reference evidence="6 7" key="1">
    <citation type="submission" date="2020-04" db="EMBL/GenBank/DDBJ databases">
        <authorList>
            <person name="Klaysubun C."/>
            <person name="Duangmal K."/>
            <person name="Lipun K."/>
        </authorList>
    </citation>
    <scope>NUCLEOTIDE SEQUENCE [LARGE SCALE GENOMIC DNA]</scope>
    <source>
        <strain evidence="6 7">JCM 11839</strain>
    </source>
</reference>
<dbReference type="Pfam" id="PF00440">
    <property type="entry name" value="TetR_N"/>
    <property type="match status" value="1"/>
</dbReference>
<dbReference type="InterPro" id="IPR001647">
    <property type="entry name" value="HTH_TetR"/>
</dbReference>
<evidence type="ECO:0000313" key="7">
    <source>
        <dbReference type="Proteomes" id="UP001296706"/>
    </source>
</evidence>
<dbReference type="Proteomes" id="UP001296706">
    <property type="component" value="Unassembled WGS sequence"/>
</dbReference>
<comment type="caution">
    <text evidence="6">The sequence shown here is derived from an EMBL/GenBank/DDBJ whole genome shotgun (WGS) entry which is preliminary data.</text>
</comment>
<dbReference type="PROSITE" id="PS01081">
    <property type="entry name" value="HTH_TETR_1"/>
    <property type="match status" value="1"/>
</dbReference>
<dbReference type="InterPro" id="IPR009057">
    <property type="entry name" value="Homeodomain-like_sf"/>
</dbReference>
<evidence type="ECO:0000313" key="6">
    <source>
        <dbReference type="EMBL" id="NMH75542.1"/>
    </source>
</evidence>
<keyword evidence="7" id="KW-1185">Reference proteome</keyword>
<name>A0ABX1R568_9PSEU</name>
<keyword evidence="2 4" id="KW-0238">DNA-binding</keyword>
<gene>
    <name evidence="6" type="ORF">HF577_00120</name>
</gene>
<dbReference type="InterPro" id="IPR023772">
    <property type="entry name" value="DNA-bd_HTH_TetR-type_CS"/>
</dbReference>